<dbReference type="AlphaFoldDB" id="G3ILR2"/>
<evidence type="ECO:0000313" key="3">
    <source>
        <dbReference type="EMBL" id="EGW14175.1"/>
    </source>
</evidence>
<dbReference type="InParanoid" id="G3ILR2"/>
<feature type="chain" id="PRO_5003445377" evidence="2">
    <location>
        <begin position="26"/>
        <end position="55"/>
    </location>
</feature>
<sequence length="55" mass="6089">MVSSRVASWSQLETLLLWSCPWATGTMFTPNESADRPSLRAERRAEAWSSSGSCP</sequence>
<evidence type="ECO:0000256" key="2">
    <source>
        <dbReference type="SAM" id="SignalP"/>
    </source>
</evidence>
<feature type="signal peptide" evidence="2">
    <location>
        <begin position="1"/>
        <end position="25"/>
    </location>
</feature>
<keyword evidence="2" id="KW-0732">Signal</keyword>
<name>G3ILR2_CRIGR</name>
<feature type="region of interest" description="Disordered" evidence="1">
    <location>
        <begin position="29"/>
        <end position="55"/>
    </location>
</feature>
<gene>
    <name evidence="3" type="ORF">I79_024833</name>
</gene>
<evidence type="ECO:0000256" key="1">
    <source>
        <dbReference type="SAM" id="MobiDB-lite"/>
    </source>
</evidence>
<accession>G3ILR2</accession>
<evidence type="ECO:0000313" key="4">
    <source>
        <dbReference type="Proteomes" id="UP000001075"/>
    </source>
</evidence>
<dbReference type="EMBL" id="JH004214">
    <property type="protein sequence ID" value="EGW14175.1"/>
    <property type="molecule type" value="Genomic_DNA"/>
</dbReference>
<dbReference type="Proteomes" id="UP000001075">
    <property type="component" value="Unassembled WGS sequence"/>
</dbReference>
<reference evidence="4" key="1">
    <citation type="journal article" date="2011" name="Nat. Biotechnol.">
        <title>The genomic sequence of the Chinese hamster ovary (CHO)-K1 cell line.</title>
        <authorList>
            <person name="Xu X."/>
            <person name="Nagarajan H."/>
            <person name="Lewis N.E."/>
            <person name="Pan S."/>
            <person name="Cai Z."/>
            <person name="Liu X."/>
            <person name="Chen W."/>
            <person name="Xie M."/>
            <person name="Wang W."/>
            <person name="Hammond S."/>
            <person name="Andersen M.R."/>
            <person name="Neff N."/>
            <person name="Passarelli B."/>
            <person name="Koh W."/>
            <person name="Fan H.C."/>
            <person name="Wang J."/>
            <person name="Gui Y."/>
            <person name="Lee K.H."/>
            <person name="Betenbaugh M.J."/>
            <person name="Quake S.R."/>
            <person name="Famili I."/>
            <person name="Palsson B.O."/>
            <person name="Wang J."/>
        </authorList>
    </citation>
    <scope>NUCLEOTIDE SEQUENCE [LARGE SCALE GENOMIC DNA]</scope>
    <source>
        <strain evidence="4">CHO K1 cell line</strain>
    </source>
</reference>
<organism evidence="3 4">
    <name type="scientific">Cricetulus griseus</name>
    <name type="common">Chinese hamster</name>
    <name type="synonym">Cricetulus barabensis griseus</name>
    <dbReference type="NCBI Taxonomy" id="10029"/>
    <lineage>
        <taxon>Eukaryota</taxon>
        <taxon>Metazoa</taxon>
        <taxon>Chordata</taxon>
        <taxon>Craniata</taxon>
        <taxon>Vertebrata</taxon>
        <taxon>Euteleostomi</taxon>
        <taxon>Mammalia</taxon>
        <taxon>Eutheria</taxon>
        <taxon>Euarchontoglires</taxon>
        <taxon>Glires</taxon>
        <taxon>Rodentia</taxon>
        <taxon>Myomorpha</taxon>
        <taxon>Muroidea</taxon>
        <taxon>Cricetidae</taxon>
        <taxon>Cricetinae</taxon>
        <taxon>Cricetulus</taxon>
    </lineage>
</organism>
<feature type="compositionally biased region" description="Basic and acidic residues" evidence="1">
    <location>
        <begin position="33"/>
        <end position="46"/>
    </location>
</feature>
<protein>
    <submittedName>
        <fullName evidence="3">Uncharacterized protein</fullName>
    </submittedName>
</protein>
<proteinExistence type="predicted"/>